<comment type="catalytic activity">
    <reaction evidence="5">
        <text>[protein]-C-terminal S-[(2E,6E)-farnesyl]-L-cysteine + S-adenosyl-L-methionine = [protein]-C-terminal S-[(2E,6E)-farnesyl]-L-cysteine methyl ester + S-adenosyl-L-homocysteine</text>
        <dbReference type="Rhea" id="RHEA:21672"/>
        <dbReference type="Rhea" id="RHEA-COMP:12125"/>
        <dbReference type="Rhea" id="RHEA-COMP:12126"/>
        <dbReference type="ChEBI" id="CHEBI:57856"/>
        <dbReference type="ChEBI" id="CHEBI:59789"/>
        <dbReference type="ChEBI" id="CHEBI:90510"/>
        <dbReference type="ChEBI" id="CHEBI:90511"/>
        <dbReference type="EC" id="2.1.1.100"/>
    </reaction>
</comment>
<keyword evidence="3 5" id="KW-1133">Transmembrane helix</keyword>
<keyword evidence="5" id="KW-0808">Transferase</keyword>
<comment type="similarity">
    <text evidence="5">Belongs to the class VI-like SAM-binding methyltransferase superfamily. Isoprenylcysteine carboxyl methyltransferase family.</text>
</comment>
<organism evidence="6 7">
    <name type="scientific">Dissophora globulifera</name>
    <dbReference type="NCBI Taxonomy" id="979702"/>
    <lineage>
        <taxon>Eukaryota</taxon>
        <taxon>Fungi</taxon>
        <taxon>Fungi incertae sedis</taxon>
        <taxon>Mucoromycota</taxon>
        <taxon>Mortierellomycotina</taxon>
        <taxon>Mortierellomycetes</taxon>
        <taxon>Mortierellales</taxon>
        <taxon>Mortierellaceae</taxon>
        <taxon>Dissophora</taxon>
    </lineage>
</organism>
<keyword evidence="5" id="KW-0949">S-adenosyl-L-methionine</keyword>
<keyword evidence="4 5" id="KW-0472">Membrane</keyword>
<dbReference type="Pfam" id="PF04140">
    <property type="entry name" value="ICMT"/>
    <property type="match status" value="1"/>
</dbReference>
<evidence type="ECO:0000256" key="1">
    <source>
        <dbReference type="ARBA" id="ARBA00004141"/>
    </source>
</evidence>
<feature type="transmembrane region" description="Helical" evidence="5">
    <location>
        <begin position="46"/>
        <end position="65"/>
    </location>
</feature>
<dbReference type="EMBL" id="JAAAIP010000014">
    <property type="protein sequence ID" value="KAG0329527.1"/>
    <property type="molecule type" value="Genomic_DNA"/>
</dbReference>
<proteinExistence type="inferred from homology"/>
<sequence>MLTKAVCVAFVGYTYFFIVVPPKAGRNLSKTDDKLSQDSVIAKVHYYYATKVAPTTTIFLTAFYLYQLWQGKIPSDLKMWEAVATVVHLFVYRLRMDAYRELNRMFTYKIMIRSDHQLITTGPYKHLRHPSYTGYALGSICFNMLVIYGGLWDAVIYPWTGMYLSVSVALIVFGTYFGLFVVRRIHFEEAMLSEHFGSEWSEYASKTWRIIRFVY</sequence>
<reference evidence="6" key="1">
    <citation type="journal article" date="2020" name="Fungal Divers.">
        <title>Resolving the Mortierellaceae phylogeny through synthesis of multi-gene phylogenetics and phylogenomics.</title>
        <authorList>
            <person name="Vandepol N."/>
            <person name="Liber J."/>
            <person name="Desiro A."/>
            <person name="Na H."/>
            <person name="Kennedy M."/>
            <person name="Barry K."/>
            <person name="Grigoriev I.V."/>
            <person name="Miller A.N."/>
            <person name="O'Donnell K."/>
            <person name="Stajich J.E."/>
            <person name="Bonito G."/>
        </authorList>
    </citation>
    <scope>NUCLEOTIDE SEQUENCE</scope>
    <source>
        <strain evidence="6">REB-010B</strain>
    </source>
</reference>
<evidence type="ECO:0000313" key="7">
    <source>
        <dbReference type="Proteomes" id="UP000738325"/>
    </source>
</evidence>
<comment type="caution">
    <text evidence="6">The sequence shown here is derived from an EMBL/GenBank/DDBJ whole genome shotgun (WGS) entry which is preliminary data.</text>
</comment>
<keyword evidence="7" id="KW-1185">Reference proteome</keyword>
<feature type="transmembrane region" description="Helical" evidence="5">
    <location>
        <begin position="163"/>
        <end position="182"/>
    </location>
</feature>
<dbReference type="OrthoDB" id="422086at2759"/>
<evidence type="ECO:0000256" key="3">
    <source>
        <dbReference type="ARBA" id="ARBA00022989"/>
    </source>
</evidence>
<dbReference type="PANTHER" id="PTHR12714:SF9">
    <property type="entry name" value="PROTEIN-S-ISOPRENYLCYSTEINE O-METHYLTRANSFERASE"/>
    <property type="match status" value="1"/>
</dbReference>
<keyword evidence="5" id="KW-0256">Endoplasmic reticulum</keyword>
<dbReference type="GO" id="GO:0032259">
    <property type="term" value="P:methylation"/>
    <property type="evidence" value="ECO:0007669"/>
    <property type="project" value="UniProtKB-KW"/>
</dbReference>
<dbReference type="GO" id="GO:0004671">
    <property type="term" value="F:protein C-terminal S-isoprenylcysteine carboxyl O-methyltransferase activity"/>
    <property type="evidence" value="ECO:0007669"/>
    <property type="project" value="UniProtKB-EC"/>
</dbReference>
<dbReference type="EC" id="2.1.1.100" evidence="5"/>
<feature type="transmembrane region" description="Helical" evidence="5">
    <location>
        <begin position="132"/>
        <end position="151"/>
    </location>
</feature>
<evidence type="ECO:0000256" key="2">
    <source>
        <dbReference type="ARBA" id="ARBA00022692"/>
    </source>
</evidence>
<keyword evidence="2 5" id="KW-0812">Transmembrane</keyword>
<evidence type="ECO:0000256" key="4">
    <source>
        <dbReference type="ARBA" id="ARBA00023136"/>
    </source>
</evidence>
<protein>
    <recommendedName>
        <fullName evidence="5">Protein-S-isoprenylcysteine O-methyltransferase</fullName>
        <ecNumber evidence="5">2.1.1.100</ecNumber>
    </recommendedName>
</protein>
<evidence type="ECO:0000313" key="6">
    <source>
        <dbReference type="EMBL" id="KAG0329527.1"/>
    </source>
</evidence>
<feature type="transmembrane region" description="Helical" evidence="5">
    <location>
        <begin position="6"/>
        <end position="25"/>
    </location>
</feature>
<dbReference type="GO" id="GO:0005789">
    <property type="term" value="C:endoplasmic reticulum membrane"/>
    <property type="evidence" value="ECO:0007669"/>
    <property type="project" value="UniProtKB-SubCell"/>
</dbReference>
<name>A0A9P6RUL8_9FUNG</name>
<dbReference type="AlphaFoldDB" id="A0A9P6RUL8"/>
<keyword evidence="5" id="KW-0489">Methyltransferase</keyword>
<dbReference type="Proteomes" id="UP000738325">
    <property type="component" value="Unassembled WGS sequence"/>
</dbReference>
<dbReference type="InterPro" id="IPR007269">
    <property type="entry name" value="ICMT_MeTrfase"/>
</dbReference>
<dbReference type="PANTHER" id="PTHR12714">
    <property type="entry name" value="PROTEIN-S ISOPRENYLCYSTEINE O-METHYLTRANSFERASE"/>
    <property type="match status" value="1"/>
</dbReference>
<gene>
    <name evidence="6" type="ORF">BGZ99_001529</name>
</gene>
<accession>A0A9P6RUL8</accession>
<comment type="subcellular location">
    <subcellularLocation>
        <location evidence="5">Endoplasmic reticulum membrane</location>
        <topology evidence="5">Multi-pass membrane protein</topology>
    </subcellularLocation>
    <subcellularLocation>
        <location evidence="1">Membrane</location>
        <topology evidence="1">Multi-pass membrane protein</topology>
    </subcellularLocation>
</comment>
<evidence type="ECO:0000256" key="5">
    <source>
        <dbReference type="RuleBase" id="RU362022"/>
    </source>
</evidence>
<dbReference type="Gene3D" id="1.20.120.1630">
    <property type="match status" value="1"/>
</dbReference>